<dbReference type="Proteomes" id="UP000278440">
    <property type="component" value="Unassembled WGS sequence"/>
</dbReference>
<name>A0A495XTY5_9MICO</name>
<evidence type="ECO:0000313" key="2">
    <source>
        <dbReference type="Proteomes" id="UP000278440"/>
    </source>
</evidence>
<reference evidence="1 2" key="1">
    <citation type="submission" date="2018-10" db="EMBL/GenBank/DDBJ databases">
        <title>Sequencing the genomes of 1000 actinobacteria strains.</title>
        <authorList>
            <person name="Klenk H.-P."/>
        </authorList>
    </citation>
    <scope>NUCLEOTIDE SEQUENCE [LARGE SCALE GENOMIC DNA]</scope>
    <source>
        <strain evidence="1 2">DSM 44267</strain>
    </source>
</reference>
<evidence type="ECO:0008006" key="3">
    <source>
        <dbReference type="Google" id="ProtNLM"/>
    </source>
</evidence>
<dbReference type="AlphaFoldDB" id="A0A495XTY5"/>
<comment type="caution">
    <text evidence="1">The sequence shown here is derived from an EMBL/GenBank/DDBJ whole genome shotgun (WGS) entry which is preliminary data.</text>
</comment>
<accession>A0A495XTY5</accession>
<keyword evidence="2" id="KW-1185">Reference proteome</keyword>
<sequence>MVAPFRLGVGDLAPRQQSPTTCGSASLTVARMLADPAFAHWVRTGLPREAAAVTTQAPDAGGVVSRFAAYEQVVAARTNGLAGPGGRLQLPWPRSLGTPPWGAARELELALGRRHRVRWVRQRSTAGLGAAFDSLRSQARPALLYVGSPTLPRHVVLVLPADRGRGGDALTDHLTVYEPSAGRVLEVHREPFAARRLALAGWDVPWATVCATPASR</sequence>
<dbReference type="OrthoDB" id="4762866at2"/>
<organism evidence="1 2">
    <name type="scientific">Terracoccus luteus</name>
    <dbReference type="NCBI Taxonomy" id="53356"/>
    <lineage>
        <taxon>Bacteria</taxon>
        <taxon>Bacillati</taxon>
        <taxon>Actinomycetota</taxon>
        <taxon>Actinomycetes</taxon>
        <taxon>Micrococcales</taxon>
        <taxon>Intrasporangiaceae</taxon>
        <taxon>Terracoccus</taxon>
    </lineage>
</organism>
<dbReference type="RefSeq" id="WP_121030697.1">
    <property type="nucleotide sequence ID" value="NZ_RBXT01000001.1"/>
</dbReference>
<proteinExistence type="predicted"/>
<evidence type="ECO:0000313" key="1">
    <source>
        <dbReference type="EMBL" id="RKT77059.1"/>
    </source>
</evidence>
<protein>
    <recommendedName>
        <fullName evidence="3">Peptidase C39-like protein</fullName>
    </recommendedName>
</protein>
<gene>
    <name evidence="1" type="ORF">DFJ68_0472</name>
</gene>
<dbReference type="EMBL" id="RBXT01000001">
    <property type="protein sequence ID" value="RKT77059.1"/>
    <property type="molecule type" value="Genomic_DNA"/>
</dbReference>